<dbReference type="EMBL" id="PETL01000121">
    <property type="protein sequence ID" value="PIV64385.1"/>
    <property type="molecule type" value="Genomic_DNA"/>
</dbReference>
<comment type="caution">
    <text evidence="2">The sequence shown here is derived from an EMBL/GenBank/DDBJ whole genome shotgun (WGS) entry which is preliminary data.</text>
</comment>
<dbReference type="InterPro" id="IPR036237">
    <property type="entry name" value="Xyl_isomerase-like_sf"/>
</dbReference>
<reference evidence="3" key="1">
    <citation type="submission" date="2017-09" db="EMBL/GenBank/DDBJ databases">
        <title>Depth-based differentiation of microbial function through sediment-hosted aquifers and enrichment of novel symbionts in the deep terrestrial subsurface.</title>
        <authorList>
            <person name="Probst A.J."/>
            <person name="Ladd B."/>
            <person name="Jarett J.K."/>
            <person name="Geller-Mcgrath D.E."/>
            <person name="Sieber C.M.K."/>
            <person name="Emerson J.B."/>
            <person name="Anantharaman K."/>
            <person name="Thomas B.C."/>
            <person name="Malmstrom R."/>
            <person name="Stieglmeier M."/>
            <person name="Klingl A."/>
            <person name="Woyke T."/>
            <person name="Ryan C.M."/>
            <person name="Banfield J.F."/>
        </authorList>
    </citation>
    <scope>NUCLEOTIDE SEQUENCE [LARGE SCALE GENOMIC DNA]</scope>
</reference>
<dbReference type="PANTHER" id="PTHR12110">
    <property type="entry name" value="HYDROXYPYRUVATE ISOMERASE"/>
    <property type="match status" value="1"/>
</dbReference>
<proteinExistence type="predicted"/>
<protein>
    <recommendedName>
        <fullName evidence="1">Xylose isomerase-like TIM barrel domain-containing protein</fullName>
    </recommendedName>
</protein>
<name>A0A2M7E9L3_9BACT</name>
<dbReference type="InterPro" id="IPR013022">
    <property type="entry name" value="Xyl_isomerase-like_TIM-brl"/>
</dbReference>
<evidence type="ECO:0000313" key="3">
    <source>
        <dbReference type="Proteomes" id="UP000228886"/>
    </source>
</evidence>
<gene>
    <name evidence="2" type="ORF">COS11_02430</name>
</gene>
<dbReference type="PANTHER" id="PTHR12110:SF53">
    <property type="entry name" value="BLR5974 PROTEIN"/>
    <property type="match status" value="1"/>
</dbReference>
<dbReference type="Proteomes" id="UP000228886">
    <property type="component" value="Unassembled WGS sequence"/>
</dbReference>
<dbReference type="Gene3D" id="3.20.20.150">
    <property type="entry name" value="Divalent-metal-dependent TIM barrel enzymes"/>
    <property type="match status" value="1"/>
</dbReference>
<accession>A0A2M7E9L3</accession>
<dbReference type="Pfam" id="PF01261">
    <property type="entry name" value="AP_endonuc_2"/>
    <property type="match status" value="1"/>
</dbReference>
<dbReference type="InterPro" id="IPR050312">
    <property type="entry name" value="IolE/XylAMocC-like"/>
</dbReference>
<organism evidence="2 3">
    <name type="scientific">bacterium (Candidatus Ratteibacteria) CG01_land_8_20_14_3_00_40_19</name>
    <dbReference type="NCBI Taxonomy" id="2014290"/>
    <lineage>
        <taxon>Bacteria</taxon>
        <taxon>Candidatus Ratteibacteria</taxon>
    </lineage>
</organism>
<dbReference type="AlphaFoldDB" id="A0A2M7E9L3"/>
<sequence>MGENMKIAVASWSLHREFQEKRISLLDFPKIVKEKFSIEAIELNSPFFASLEENYLKDLRSRIDDLGMRLVNIAIDGQNISQKDEAKRTADLEDVKRWFHIAKLVGSPCVRVNTGSGEEGEDEEEVIKRCIVGYKELATIGEREGIKVLLENHGGLSANPDNVVRIMEEVGSPYLRTCPDTGNFATEIRYEALKKIAPYMFVAHLKTYEFDEKGLETTVDVKRCINIFKEAGFDGYFDIEFEGAGDQYEGVKKTINLLRRYI</sequence>
<evidence type="ECO:0000259" key="1">
    <source>
        <dbReference type="Pfam" id="PF01261"/>
    </source>
</evidence>
<dbReference type="SUPFAM" id="SSF51658">
    <property type="entry name" value="Xylose isomerase-like"/>
    <property type="match status" value="1"/>
</dbReference>
<evidence type="ECO:0000313" key="2">
    <source>
        <dbReference type="EMBL" id="PIV64385.1"/>
    </source>
</evidence>
<feature type="domain" description="Xylose isomerase-like TIM barrel" evidence="1">
    <location>
        <begin position="39"/>
        <end position="260"/>
    </location>
</feature>